<gene>
    <name evidence="4" type="ORF">KC980_00830</name>
</gene>
<dbReference type="EMBL" id="JAGQNX010000021">
    <property type="protein sequence ID" value="MCA9308032.1"/>
    <property type="molecule type" value="Genomic_DNA"/>
</dbReference>
<dbReference type="CDD" id="cd06533">
    <property type="entry name" value="Glyco_transf_WecG_TagA"/>
    <property type="match status" value="1"/>
</dbReference>
<proteinExistence type="predicted"/>
<name>A0A955EB24_UNCKA</name>
<dbReference type="PANTHER" id="PTHR34136:SF1">
    <property type="entry name" value="UDP-N-ACETYL-D-MANNOSAMINURONIC ACID TRANSFERASE"/>
    <property type="match status" value="1"/>
</dbReference>
<evidence type="ECO:0000256" key="2">
    <source>
        <dbReference type="ARBA" id="ARBA00022679"/>
    </source>
</evidence>
<dbReference type="NCBIfam" id="TIGR00696">
    <property type="entry name" value="wecG_tagA_cpsF"/>
    <property type="match status" value="1"/>
</dbReference>
<evidence type="ECO:0000256" key="1">
    <source>
        <dbReference type="ARBA" id="ARBA00022676"/>
    </source>
</evidence>
<dbReference type="InterPro" id="IPR004629">
    <property type="entry name" value="WecG_TagA_CpsF"/>
</dbReference>
<sequence length="306" mass="35060">MFMPRLDKQYLLGVKINTCFKNFNDLLGHIENNLLANKAANNIISTTNVEFIMDAQDDLEFQNLINSASLSIPDGYGVLYGLFYLQILDKIHQKDLPKAVFILVSFLAGIFLPILYRMQKTPNESLTGISLVEHLVALSHLKGYTLCLLGGWPKDIFGKRVQTDIDVATIATQNLLKKYPKARIIASTSQFSHKEYDDTATLSFIHNCMLKSKISHIDFVLVGYGHKNQEKWLIRNMAYIPASVGIGVGGSFDVYAKLLPKVPLTLRKLHLEWFFRLLVQPWRVKRILKAFPYYPMYLFHKYVLQK</sequence>
<dbReference type="Proteomes" id="UP000740557">
    <property type="component" value="Unassembled WGS sequence"/>
</dbReference>
<evidence type="ECO:0000313" key="5">
    <source>
        <dbReference type="Proteomes" id="UP000740557"/>
    </source>
</evidence>
<keyword evidence="1" id="KW-0328">Glycosyltransferase</keyword>
<comment type="caution">
    <text evidence="4">The sequence shown here is derived from an EMBL/GenBank/DDBJ whole genome shotgun (WGS) entry which is preliminary data.</text>
</comment>
<keyword evidence="2" id="KW-0808">Transferase</keyword>
<keyword evidence="3" id="KW-1133">Transmembrane helix</keyword>
<protein>
    <submittedName>
        <fullName evidence="4">WecB/TagA/CpsF family glycosyltransferase</fullName>
    </submittedName>
</protein>
<reference evidence="4" key="2">
    <citation type="journal article" date="2021" name="Microbiome">
        <title>Successional dynamics and alternative stable states in a saline activated sludge microbial community over 9 years.</title>
        <authorList>
            <person name="Wang Y."/>
            <person name="Ye J."/>
            <person name="Ju F."/>
            <person name="Liu L."/>
            <person name="Boyd J.A."/>
            <person name="Deng Y."/>
            <person name="Parks D.H."/>
            <person name="Jiang X."/>
            <person name="Yin X."/>
            <person name="Woodcroft B.J."/>
            <person name="Tyson G.W."/>
            <person name="Hugenholtz P."/>
            <person name="Polz M.F."/>
            <person name="Zhang T."/>
        </authorList>
    </citation>
    <scope>NUCLEOTIDE SEQUENCE</scope>
    <source>
        <strain evidence="4">HKST-UBA79</strain>
    </source>
</reference>
<feature type="transmembrane region" description="Helical" evidence="3">
    <location>
        <begin position="99"/>
        <end position="116"/>
    </location>
</feature>
<evidence type="ECO:0000313" key="4">
    <source>
        <dbReference type="EMBL" id="MCA9308032.1"/>
    </source>
</evidence>
<keyword evidence="3" id="KW-0812">Transmembrane</keyword>
<accession>A0A955EB24</accession>
<keyword evidence="3" id="KW-0472">Membrane</keyword>
<reference evidence="4" key="1">
    <citation type="submission" date="2020-04" db="EMBL/GenBank/DDBJ databases">
        <authorList>
            <person name="Zhang T."/>
        </authorList>
    </citation>
    <scope>NUCLEOTIDE SEQUENCE</scope>
    <source>
        <strain evidence="4">HKST-UBA79</strain>
    </source>
</reference>
<dbReference type="AlphaFoldDB" id="A0A955EB24"/>
<organism evidence="4 5">
    <name type="scientific">candidate division WWE3 bacterium</name>
    <dbReference type="NCBI Taxonomy" id="2053526"/>
    <lineage>
        <taxon>Bacteria</taxon>
        <taxon>Katanobacteria</taxon>
    </lineage>
</organism>
<dbReference type="GO" id="GO:0016758">
    <property type="term" value="F:hexosyltransferase activity"/>
    <property type="evidence" value="ECO:0007669"/>
    <property type="project" value="TreeGrafter"/>
</dbReference>
<dbReference type="PANTHER" id="PTHR34136">
    <property type="match status" value="1"/>
</dbReference>
<evidence type="ECO:0000256" key="3">
    <source>
        <dbReference type="SAM" id="Phobius"/>
    </source>
</evidence>
<dbReference type="Pfam" id="PF03808">
    <property type="entry name" value="Glyco_tran_WecG"/>
    <property type="match status" value="1"/>
</dbReference>